<dbReference type="Pfam" id="PF00364">
    <property type="entry name" value="Biotin_lipoyl"/>
    <property type="match status" value="1"/>
</dbReference>
<dbReference type="Pfam" id="PF02817">
    <property type="entry name" value="E3_binding"/>
    <property type="match status" value="1"/>
</dbReference>
<dbReference type="InterPro" id="IPR001078">
    <property type="entry name" value="2-oxoacid_DH_actylTfrase"/>
</dbReference>
<evidence type="ECO:0000259" key="11">
    <source>
        <dbReference type="PROSITE" id="PS50968"/>
    </source>
</evidence>
<organism evidence="13 14">
    <name type="scientific">Aliidongia dinghuensis</name>
    <dbReference type="NCBI Taxonomy" id="1867774"/>
    <lineage>
        <taxon>Bacteria</taxon>
        <taxon>Pseudomonadati</taxon>
        <taxon>Pseudomonadota</taxon>
        <taxon>Alphaproteobacteria</taxon>
        <taxon>Rhodospirillales</taxon>
        <taxon>Dongiaceae</taxon>
        <taxon>Aliidongia</taxon>
    </lineage>
</organism>
<proteinExistence type="inferred from homology"/>
<comment type="caution">
    <text evidence="13">The sequence shown here is derived from an EMBL/GenBank/DDBJ whole genome shotgun (WGS) entry which is preliminary data.</text>
</comment>
<keyword evidence="7 10" id="KW-0450">Lipoyl</keyword>
<dbReference type="Gene3D" id="2.40.50.100">
    <property type="match status" value="1"/>
</dbReference>
<dbReference type="CDD" id="cd06849">
    <property type="entry name" value="lipoyl_domain"/>
    <property type="match status" value="1"/>
</dbReference>
<dbReference type="EMBL" id="BMJQ01000005">
    <property type="protein sequence ID" value="GGF15758.1"/>
    <property type="molecule type" value="Genomic_DNA"/>
</dbReference>
<evidence type="ECO:0000256" key="6">
    <source>
        <dbReference type="ARBA" id="ARBA00022679"/>
    </source>
</evidence>
<comment type="subunit">
    <text evidence="5">Forms a 24-polypeptide structural core with octahedral symmetry. Part of the 2-oxoglutarate dehydrogenase (OGDH) complex composed of E1 (2-oxoglutarate dehydrogenase), E2 (dihydrolipoamide succinyltransferase) and E3 (dihydrolipoamide dehydrogenase); the complex contains multiple copies of the three enzymatic components (E1, E2 and E3).</text>
</comment>
<evidence type="ECO:0000259" key="12">
    <source>
        <dbReference type="PROSITE" id="PS51826"/>
    </source>
</evidence>
<evidence type="ECO:0000256" key="4">
    <source>
        <dbReference type="ARBA" id="ARBA00007317"/>
    </source>
</evidence>
<dbReference type="Proteomes" id="UP000646365">
    <property type="component" value="Unassembled WGS sequence"/>
</dbReference>
<dbReference type="PROSITE" id="PS51826">
    <property type="entry name" value="PSBD"/>
    <property type="match status" value="1"/>
</dbReference>
<evidence type="ECO:0000256" key="1">
    <source>
        <dbReference type="ARBA" id="ARBA00001938"/>
    </source>
</evidence>
<dbReference type="SUPFAM" id="SSF52777">
    <property type="entry name" value="CoA-dependent acyltransferases"/>
    <property type="match status" value="1"/>
</dbReference>
<comment type="function">
    <text evidence="2">E2 component of the 2-oxoglutarate dehydrogenase (OGDH) complex which catalyzes the second step in the conversion of 2-oxoglutarate to succinyl-CoA and CO(2).</text>
</comment>
<feature type="domain" description="Lipoyl-binding" evidence="11">
    <location>
        <begin position="3"/>
        <end position="78"/>
    </location>
</feature>
<accession>A0A8J2YSR7</accession>
<dbReference type="GO" id="GO:0004149">
    <property type="term" value="F:dihydrolipoyllysine-residue succinyltransferase activity"/>
    <property type="evidence" value="ECO:0007669"/>
    <property type="project" value="UniProtKB-EC"/>
</dbReference>
<keyword evidence="8 10" id="KW-0012">Acyltransferase</keyword>
<dbReference type="InterPro" id="IPR036625">
    <property type="entry name" value="E3-bd_dom_sf"/>
</dbReference>
<dbReference type="InterPro" id="IPR050743">
    <property type="entry name" value="2-oxoacid_DH_E2_comp"/>
</dbReference>
<evidence type="ECO:0000256" key="7">
    <source>
        <dbReference type="ARBA" id="ARBA00022823"/>
    </source>
</evidence>
<keyword evidence="14" id="KW-1185">Reference proteome</keyword>
<dbReference type="AlphaFoldDB" id="A0A8J2YSR7"/>
<evidence type="ECO:0000256" key="8">
    <source>
        <dbReference type="ARBA" id="ARBA00023315"/>
    </source>
</evidence>
<sequence length="440" mass="46488">MGLYSFKLPDVGEGTAEAEIAAWHVKVGDLVTEDQHLVDIMTDKAVVEISSPVAGKILVLHGDAGQMRPVGSTLIEFEIDGVGNAKAEAPKPASVPAVAPAPAAAPSAPQAPVAAKASEPAPRPALTLVSPPVPTAPAAVTPAFATRLAGDKPQASPAVRQRAWDLGIELQFVPGTGPAGRITHADLDAFVAAGGTTAVGSVQARALTRDGVEEIKVIGLRRKIAEKMQEAKRRIPHFSYVEEVDVTALEELRQHLNGEKKDRPKLTLLPFLLRAMVKALPDFPQINARFDDDAGVVHRHAAVHAGIATQTPSGLVVPVVAHAEALDLWQAAAEIARLATAARDGKATREELSGSTITITSLGPMGGIVSTPVINRPEVAIVGVNKIVERPMVRGGQIVVRKMMNLSSSFDHRVVDGWDAAEFIQRIRGLLEQPATLFMD</sequence>
<name>A0A8J2YSR7_9PROT</name>
<gene>
    <name evidence="13" type="primary">bkdB</name>
    <name evidence="13" type="ORF">GCM10011611_21930</name>
</gene>
<reference evidence="13" key="1">
    <citation type="journal article" date="2014" name="Int. J. Syst. Evol. Microbiol.">
        <title>Complete genome sequence of Corynebacterium casei LMG S-19264T (=DSM 44701T), isolated from a smear-ripened cheese.</title>
        <authorList>
            <consortium name="US DOE Joint Genome Institute (JGI-PGF)"/>
            <person name="Walter F."/>
            <person name="Albersmeier A."/>
            <person name="Kalinowski J."/>
            <person name="Ruckert C."/>
        </authorList>
    </citation>
    <scope>NUCLEOTIDE SEQUENCE</scope>
    <source>
        <strain evidence="13">CGMCC 1.15725</strain>
    </source>
</reference>
<evidence type="ECO:0000256" key="10">
    <source>
        <dbReference type="RuleBase" id="RU003423"/>
    </source>
</evidence>
<dbReference type="PANTHER" id="PTHR43178">
    <property type="entry name" value="DIHYDROLIPOAMIDE ACETYLTRANSFERASE COMPONENT OF PYRUVATE DEHYDROGENASE COMPLEX"/>
    <property type="match status" value="1"/>
</dbReference>
<dbReference type="Gene3D" id="4.10.320.10">
    <property type="entry name" value="E3-binding domain"/>
    <property type="match status" value="1"/>
</dbReference>
<dbReference type="InterPro" id="IPR000089">
    <property type="entry name" value="Biotin_lipoyl"/>
</dbReference>
<dbReference type="SUPFAM" id="SSF47005">
    <property type="entry name" value="Peripheral subunit-binding domain of 2-oxo acid dehydrogenase complex"/>
    <property type="match status" value="1"/>
</dbReference>
<evidence type="ECO:0000256" key="9">
    <source>
        <dbReference type="ARBA" id="ARBA00052761"/>
    </source>
</evidence>
<dbReference type="SUPFAM" id="SSF51230">
    <property type="entry name" value="Single hybrid motif"/>
    <property type="match status" value="1"/>
</dbReference>
<comment type="catalytic activity">
    <reaction evidence="9">
        <text>N(6)-[(R)-dihydrolipoyl]-L-lysyl-[protein] + succinyl-CoA = N(6)-[(R)-S(8)-succinyldihydrolipoyl]-L-lysyl-[protein] + CoA</text>
        <dbReference type="Rhea" id="RHEA:15213"/>
        <dbReference type="Rhea" id="RHEA-COMP:10475"/>
        <dbReference type="Rhea" id="RHEA-COMP:20092"/>
        <dbReference type="ChEBI" id="CHEBI:57287"/>
        <dbReference type="ChEBI" id="CHEBI:57292"/>
        <dbReference type="ChEBI" id="CHEBI:83100"/>
        <dbReference type="ChEBI" id="CHEBI:83120"/>
        <dbReference type="EC" id="2.3.1.61"/>
    </reaction>
</comment>
<evidence type="ECO:0000313" key="13">
    <source>
        <dbReference type="EMBL" id="GGF15758.1"/>
    </source>
</evidence>
<feature type="domain" description="Peripheral subunit-binding (PSBD)" evidence="12">
    <location>
        <begin position="154"/>
        <end position="191"/>
    </location>
</feature>
<dbReference type="FunFam" id="3.30.559.10:FF:000007">
    <property type="entry name" value="Dihydrolipoamide acetyltransferase component of pyruvate dehydrogenase complex"/>
    <property type="match status" value="1"/>
</dbReference>
<dbReference type="RefSeq" id="WP_189045568.1">
    <property type="nucleotide sequence ID" value="NZ_BMJQ01000005.1"/>
</dbReference>
<dbReference type="PROSITE" id="PS00189">
    <property type="entry name" value="LIPOYL"/>
    <property type="match status" value="1"/>
</dbReference>
<comment type="cofactor">
    <cofactor evidence="1 10">
        <name>(R)-lipoate</name>
        <dbReference type="ChEBI" id="CHEBI:83088"/>
    </cofactor>
</comment>
<comment type="pathway">
    <text evidence="3">Amino-acid degradation; L-lysine degradation via saccharopine pathway; glutaryl-CoA from L-lysine: step 6/6.</text>
</comment>
<dbReference type="InterPro" id="IPR011053">
    <property type="entry name" value="Single_hybrid_motif"/>
</dbReference>
<dbReference type="Gene3D" id="3.30.559.10">
    <property type="entry name" value="Chloramphenicol acetyltransferase-like domain"/>
    <property type="match status" value="1"/>
</dbReference>
<dbReference type="PANTHER" id="PTHR43178:SF5">
    <property type="entry name" value="LIPOAMIDE ACYLTRANSFERASE COMPONENT OF BRANCHED-CHAIN ALPHA-KETO ACID DEHYDROGENASE COMPLEX, MITOCHONDRIAL"/>
    <property type="match status" value="1"/>
</dbReference>
<keyword evidence="6 10" id="KW-0808">Transferase</keyword>
<evidence type="ECO:0000313" key="14">
    <source>
        <dbReference type="Proteomes" id="UP000646365"/>
    </source>
</evidence>
<dbReference type="GO" id="GO:0016407">
    <property type="term" value="F:acetyltransferase activity"/>
    <property type="evidence" value="ECO:0007669"/>
    <property type="project" value="TreeGrafter"/>
</dbReference>
<dbReference type="Pfam" id="PF00198">
    <property type="entry name" value="2-oxoacid_dh"/>
    <property type="match status" value="1"/>
</dbReference>
<dbReference type="GO" id="GO:0031405">
    <property type="term" value="F:lipoic acid binding"/>
    <property type="evidence" value="ECO:0007669"/>
    <property type="project" value="TreeGrafter"/>
</dbReference>
<dbReference type="InterPro" id="IPR004167">
    <property type="entry name" value="PSBD"/>
</dbReference>
<dbReference type="GO" id="GO:0005737">
    <property type="term" value="C:cytoplasm"/>
    <property type="evidence" value="ECO:0007669"/>
    <property type="project" value="TreeGrafter"/>
</dbReference>
<reference evidence="13" key="2">
    <citation type="submission" date="2020-09" db="EMBL/GenBank/DDBJ databases">
        <authorList>
            <person name="Sun Q."/>
            <person name="Zhou Y."/>
        </authorList>
    </citation>
    <scope>NUCLEOTIDE SEQUENCE</scope>
    <source>
        <strain evidence="13">CGMCC 1.15725</strain>
    </source>
</reference>
<evidence type="ECO:0000256" key="3">
    <source>
        <dbReference type="ARBA" id="ARBA00005145"/>
    </source>
</evidence>
<evidence type="ECO:0000256" key="5">
    <source>
        <dbReference type="ARBA" id="ARBA00011666"/>
    </source>
</evidence>
<comment type="similarity">
    <text evidence="4 10">Belongs to the 2-oxoacid dehydrogenase family.</text>
</comment>
<protein>
    <recommendedName>
        <fullName evidence="10">Dihydrolipoamide acetyltransferase component of pyruvate dehydrogenase complex</fullName>
        <ecNumber evidence="10">2.3.1.-</ecNumber>
    </recommendedName>
</protein>
<dbReference type="InterPro" id="IPR023213">
    <property type="entry name" value="CAT-like_dom_sf"/>
</dbReference>
<dbReference type="PROSITE" id="PS50968">
    <property type="entry name" value="BIOTINYL_LIPOYL"/>
    <property type="match status" value="1"/>
</dbReference>
<dbReference type="InterPro" id="IPR003016">
    <property type="entry name" value="2-oxoA_DH_lipoyl-BS"/>
</dbReference>
<dbReference type="EC" id="2.3.1.-" evidence="10"/>
<evidence type="ECO:0000256" key="2">
    <source>
        <dbReference type="ARBA" id="ARBA00004052"/>
    </source>
</evidence>